<feature type="transmembrane region" description="Helical" evidence="1">
    <location>
        <begin position="45"/>
        <end position="66"/>
    </location>
</feature>
<organism evidence="3 4">
    <name type="scientific">Nephila pilipes</name>
    <name type="common">Giant wood spider</name>
    <name type="synonym">Nephila maculata</name>
    <dbReference type="NCBI Taxonomy" id="299642"/>
    <lineage>
        <taxon>Eukaryota</taxon>
        <taxon>Metazoa</taxon>
        <taxon>Ecdysozoa</taxon>
        <taxon>Arthropoda</taxon>
        <taxon>Chelicerata</taxon>
        <taxon>Arachnida</taxon>
        <taxon>Araneae</taxon>
        <taxon>Araneomorphae</taxon>
        <taxon>Entelegynae</taxon>
        <taxon>Araneoidea</taxon>
        <taxon>Nephilidae</taxon>
        <taxon>Nephila</taxon>
    </lineage>
</organism>
<dbReference type="InterPro" id="IPR045122">
    <property type="entry name" value="Csc1-like"/>
</dbReference>
<feature type="transmembrane region" description="Helical" evidence="1">
    <location>
        <begin position="145"/>
        <end position="167"/>
    </location>
</feature>
<dbReference type="InterPro" id="IPR003864">
    <property type="entry name" value="CSC1/OSCA1-like_7TM"/>
</dbReference>
<keyword evidence="4" id="KW-1185">Reference proteome</keyword>
<name>A0A8X6R2C0_NEPPI</name>
<keyword evidence="1" id="KW-0812">Transmembrane</keyword>
<evidence type="ECO:0000256" key="1">
    <source>
        <dbReference type="SAM" id="Phobius"/>
    </source>
</evidence>
<evidence type="ECO:0000313" key="3">
    <source>
        <dbReference type="EMBL" id="GFU45074.1"/>
    </source>
</evidence>
<dbReference type="PANTHER" id="PTHR13018">
    <property type="entry name" value="PROBABLE MEMBRANE PROTEIN DUF221-RELATED"/>
    <property type="match status" value="1"/>
</dbReference>
<proteinExistence type="predicted"/>
<sequence length="510" mass="59137">MGESIEKDFSATPELRICCLLVLAPREKYFERTTINNLSPRSGMMWVHIISGFFLFGAIGIAIRMIQSNLRQFYKNEWRERSIIIKNIPKGNISSEAIELYFRVSNAHTQSFADKMGGKWIINKAPEPTNIIWEYMQEGQTFWNYRAVFVNFTVLIVALFLTTPTIIITSFKLDEIKRQIESRSVTLARFLLTVVIWILSLVLPALITYSSEFLAFKTKSAMFMSEMKKTVIFLIFTVVILPSFGLGSCIFFPDNGAFFVIYIITTTFIGTTLQLIRLPDIVSCAFLLLLARSEIERMSIRRKVIWDFSYGIQYSHSLLVFTVVTFFSLECPVIAMFGMAYFFVKYKVDRYNVYFASSPSHISRKIHILAVKFVMLAITLQFVGFFSLLWVRVGWINVTYAASCLMWISIIILILALNPLDWKFSMSFAGYRLKTGVKKKYRMIYRNAEQRQVYQPFVLRKYLPYINSLDKYGNVLKPDKKYMNLAEDLIKDIENYQKDSDVKNGEQNAS</sequence>
<feature type="transmembrane region" description="Helical" evidence="1">
    <location>
        <begin position="187"/>
        <end position="209"/>
    </location>
</feature>
<feature type="domain" description="CSC1/OSCA1-like 7TM region" evidence="2">
    <location>
        <begin position="251"/>
        <end position="379"/>
    </location>
</feature>
<dbReference type="GO" id="GO:0005886">
    <property type="term" value="C:plasma membrane"/>
    <property type="evidence" value="ECO:0007669"/>
    <property type="project" value="TreeGrafter"/>
</dbReference>
<feature type="transmembrane region" description="Helical" evidence="1">
    <location>
        <begin position="397"/>
        <end position="417"/>
    </location>
</feature>
<feature type="transmembrane region" description="Helical" evidence="1">
    <location>
        <begin position="259"/>
        <end position="292"/>
    </location>
</feature>
<dbReference type="OrthoDB" id="6437480at2759"/>
<keyword evidence="1" id="KW-0472">Membrane</keyword>
<accession>A0A8X6R2C0</accession>
<gene>
    <name evidence="3" type="primary">TMEM63B</name>
    <name evidence="3" type="ORF">NPIL_25381</name>
</gene>
<dbReference type="Pfam" id="PF02714">
    <property type="entry name" value="RSN1_7TM"/>
    <property type="match status" value="1"/>
</dbReference>
<dbReference type="AlphaFoldDB" id="A0A8X6R2C0"/>
<protein>
    <submittedName>
        <fullName evidence="3">CSC1-like protein 2</fullName>
    </submittedName>
</protein>
<dbReference type="GO" id="GO:0005227">
    <property type="term" value="F:calcium-activated cation channel activity"/>
    <property type="evidence" value="ECO:0007669"/>
    <property type="project" value="InterPro"/>
</dbReference>
<feature type="transmembrane region" description="Helical" evidence="1">
    <location>
        <begin position="230"/>
        <end position="253"/>
    </location>
</feature>
<reference evidence="3" key="1">
    <citation type="submission" date="2020-08" db="EMBL/GenBank/DDBJ databases">
        <title>Multicomponent nature underlies the extraordinary mechanical properties of spider dragline silk.</title>
        <authorList>
            <person name="Kono N."/>
            <person name="Nakamura H."/>
            <person name="Mori M."/>
            <person name="Yoshida Y."/>
            <person name="Ohtoshi R."/>
            <person name="Malay A.D."/>
            <person name="Moran D.A.P."/>
            <person name="Tomita M."/>
            <person name="Numata K."/>
            <person name="Arakawa K."/>
        </authorList>
    </citation>
    <scope>NUCLEOTIDE SEQUENCE</scope>
</reference>
<feature type="transmembrane region" description="Helical" evidence="1">
    <location>
        <begin position="369"/>
        <end position="391"/>
    </location>
</feature>
<keyword evidence="1" id="KW-1133">Transmembrane helix</keyword>
<dbReference type="Proteomes" id="UP000887013">
    <property type="component" value="Unassembled WGS sequence"/>
</dbReference>
<dbReference type="PANTHER" id="PTHR13018:SF5">
    <property type="entry name" value="RE44586P"/>
    <property type="match status" value="1"/>
</dbReference>
<comment type="caution">
    <text evidence="3">The sequence shown here is derived from an EMBL/GenBank/DDBJ whole genome shotgun (WGS) entry which is preliminary data.</text>
</comment>
<dbReference type="EMBL" id="BMAW01036676">
    <property type="protein sequence ID" value="GFU45074.1"/>
    <property type="molecule type" value="Genomic_DNA"/>
</dbReference>
<evidence type="ECO:0000259" key="2">
    <source>
        <dbReference type="Pfam" id="PF02714"/>
    </source>
</evidence>
<evidence type="ECO:0000313" key="4">
    <source>
        <dbReference type="Proteomes" id="UP000887013"/>
    </source>
</evidence>